<reference evidence="6 7" key="1">
    <citation type="journal article" date="2018" name="Nat. Ecol. Evol.">
        <title>Shark genomes provide insights into elasmobranch evolution and the origin of vertebrates.</title>
        <authorList>
            <person name="Hara Y"/>
            <person name="Yamaguchi K"/>
            <person name="Onimaru K"/>
            <person name="Kadota M"/>
            <person name="Koyanagi M"/>
            <person name="Keeley SD"/>
            <person name="Tatsumi K"/>
            <person name="Tanaka K"/>
            <person name="Motone F"/>
            <person name="Kageyama Y"/>
            <person name="Nozu R"/>
            <person name="Adachi N"/>
            <person name="Nishimura O"/>
            <person name="Nakagawa R"/>
            <person name="Tanegashima C"/>
            <person name="Kiyatake I"/>
            <person name="Matsumoto R"/>
            <person name="Murakumo K"/>
            <person name="Nishida K"/>
            <person name="Terakita A"/>
            <person name="Kuratani S"/>
            <person name="Sato K"/>
            <person name="Hyodo S Kuraku.S."/>
        </authorList>
    </citation>
    <scope>NUCLEOTIDE SEQUENCE [LARGE SCALE GENOMIC DNA]</scope>
</reference>
<dbReference type="PANTHER" id="PTHR16705:SF12">
    <property type="entry name" value="COMPLEXIN-3"/>
    <property type="match status" value="1"/>
</dbReference>
<feature type="compositionally biased region" description="Basic and acidic residues" evidence="5">
    <location>
        <begin position="84"/>
        <end position="96"/>
    </location>
</feature>
<organism evidence="6 7">
    <name type="scientific">Scyliorhinus torazame</name>
    <name type="common">Cloudy catshark</name>
    <name type="synonym">Catulus torazame</name>
    <dbReference type="NCBI Taxonomy" id="75743"/>
    <lineage>
        <taxon>Eukaryota</taxon>
        <taxon>Metazoa</taxon>
        <taxon>Chordata</taxon>
        <taxon>Craniata</taxon>
        <taxon>Vertebrata</taxon>
        <taxon>Chondrichthyes</taxon>
        <taxon>Elasmobranchii</taxon>
        <taxon>Galeomorphii</taxon>
        <taxon>Galeoidea</taxon>
        <taxon>Carcharhiniformes</taxon>
        <taxon>Scyliorhinidae</taxon>
        <taxon>Scyliorhinus</taxon>
    </lineage>
</organism>
<dbReference type="OMA" id="GAMIQMA"/>
<dbReference type="GO" id="GO:0046928">
    <property type="term" value="P:regulation of neurotransmitter secretion"/>
    <property type="evidence" value="ECO:0007669"/>
    <property type="project" value="TreeGrafter"/>
</dbReference>
<dbReference type="GO" id="GO:0016079">
    <property type="term" value="P:synaptic vesicle exocytosis"/>
    <property type="evidence" value="ECO:0007669"/>
    <property type="project" value="TreeGrafter"/>
</dbReference>
<dbReference type="GO" id="GO:0031201">
    <property type="term" value="C:SNARE complex"/>
    <property type="evidence" value="ECO:0007669"/>
    <property type="project" value="TreeGrafter"/>
</dbReference>
<dbReference type="Proteomes" id="UP000288216">
    <property type="component" value="Unassembled WGS sequence"/>
</dbReference>
<evidence type="ECO:0000313" key="6">
    <source>
        <dbReference type="EMBL" id="GCB67069.1"/>
    </source>
</evidence>
<evidence type="ECO:0008006" key="8">
    <source>
        <dbReference type="Google" id="ProtNLM"/>
    </source>
</evidence>
<feature type="region of interest" description="Disordered" evidence="5">
    <location>
        <begin position="9"/>
        <end position="52"/>
    </location>
</feature>
<dbReference type="EMBL" id="BFAA01007071">
    <property type="protein sequence ID" value="GCB67069.1"/>
    <property type="molecule type" value="Genomic_DNA"/>
</dbReference>
<name>A0A401P1Q4_SCYTO</name>
<comment type="caution">
    <text evidence="6">The sequence shown here is derived from an EMBL/GenBank/DDBJ whole genome shotgun (WGS) entry which is preliminary data.</text>
</comment>
<dbReference type="AlphaFoldDB" id="A0A401P1Q4"/>
<keyword evidence="4" id="KW-0532">Neurotransmitter transport</keyword>
<dbReference type="InterPro" id="IPR008849">
    <property type="entry name" value="Synaphin"/>
</dbReference>
<keyword evidence="3" id="KW-0268">Exocytosis</keyword>
<evidence type="ECO:0000256" key="1">
    <source>
        <dbReference type="ARBA" id="ARBA00005396"/>
    </source>
</evidence>
<dbReference type="GO" id="GO:0019905">
    <property type="term" value="F:syntaxin binding"/>
    <property type="evidence" value="ECO:0007669"/>
    <property type="project" value="InterPro"/>
</dbReference>
<evidence type="ECO:0000256" key="5">
    <source>
        <dbReference type="SAM" id="MobiDB-lite"/>
    </source>
</evidence>
<dbReference type="GO" id="GO:0043195">
    <property type="term" value="C:terminal bouton"/>
    <property type="evidence" value="ECO:0007669"/>
    <property type="project" value="TreeGrafter"/>
</dbReference>
<sequence length="162" mass="18255">MTFFLKNMISGKIKDLTGGGGGGGGGEEEKTEEGDGNPTAKSSGMTREEFEEYQRQLLEEKIERDNAFTQRKAERATVRLHMRDKYRLPQSDKDDSQIQLAGGDVDLPEELAKMVQEDEDEEESNDSFLGTIQNMDFDTIKIKAQETFTEIKQTAEEKCSVM</sequence>
<protein>
    <recommendedName>
        <fullName evidence="8">Complexin 4c</fullName>
    </recommendedName>
</protein>
<evidence type="ECO:0000313" key="7">
    <source>
        <dbReference type="Proteomes" id="UP000288216"/>
    </source>
</evidence>
<proteinExistence type="inferred from homology"/>
<comment type="similarity">
    <text evidence="1">Belongs to the complexin/synaphin family.</text>
</comment>
<dbReference type="OrthoDB" id="9942329at2759"/>
<keyword evidence="2" id="KW-0813">Transport</keyword>
<accession>A0A401P1Q4</accession>
<evidence type="ECO:0000256" key="2">
    <source>
        <dbReference type="ARBA" id="ARBA00022448"/>
    </source>
</evidence>
<dbReference type="CDD" id="cd22809">
    <property type="entry name" value="Complexin_NTD_CPLX_III_IV"/>
    <property type="match status" value="1"/>
</dbReference>
<keyword evidence="7" id="KW-1185">Reference proteome</keyword>
<dbReference type="Pfam" id="PF05835">
    <property type="entry name" value="Synaphin"/>
    <property type="match status" value="1"/>
</dbReference>
<gene>
    <name evidence="6" type="ORF">scyTo_0013652</name>
</gene>
<feature type="region of interest" description="Disordered" evidence="5">
    <location>
        <begin position="84"/>
        <end position="107"/>
    </location>
</feature>
<evidence type="ECO:0000256" key="4">
    <source>
        <dbReference type="ARBA" id="ARBA00022775"/>
    </source>
</evidence>
<evidence type="ECO:0000256" key="3">
    <source>
        <dbReference type="ARBA" id="ARBA00022483"/>
    </source>
</evidence>
<dbReference type="PANTHER" id="PTHR16705">
    <property type="entry name" value="COMPLEXIN"/>
    <property type="match status" value="1"/>
</dbReference>